<dbReference type="Proteomes" id="UP000825935">
    <property type="component" value="Chromosome 2"/>
</dbReference>
<comment type="caution">
    <text evidence="1">The sequence shown here is derived from an EMBL/GenBank/DDBJ whole genome shotgun (WGS) entry which is preliminary data.</text>
</comment>
<organism evidence="1 2">
    <name type="scientific">Ceratopteris richardii</name>
    <name type="common">Triangle waterfern</name>
    <dbReference type="NCBI Taxonomy" id="49495"/>
    <lineage>
        <taxon>Eukaryota</taxon>
        <taxon>Viridiplantae</taxon>
        <taxon>Streptophyta</taxon>
        <taxon>Embryophyta</taxon>
        <taxon>Tracheophyta</taxon>
        <taxon>Polypodiopsida</taxon>
        <taxon>Polypodiidae</taxon>
        <taxon>Polypodiales</taxon>
        <taxon>Pteridineae</taxon>
        <taxon>Pteridaceae</taxon>
        <taxon>Parkerioideae</taxon>
        <taxon>Ceratopteris</taxon>
    </lineage>
</organism>
<protein>
    <submittedName>
        <fullName evidence="1">Uncharacterized protein</fullName>
    </submittedName>
</protein>
<keyword evidence="2" id="KW-1185">Reference proteome</keyword>
<dbReference type="EMBL" id="CM035407">
    <property type="protein sequence ID" value="KAH7444725.1"/>
    <property type="molecule type" value="Genomic_DNA"/>
</dbReference>
<gene>
    <name evidence="1" type="ORF">KP509_02G089500</name>
</gene>
<dbReference type="OrthoDB" id="564565at2759"/>
<dbReference type="Gene3D" id="3.10.20.90">
    <property type="entry name" value="Phosphatidylinositol 3-kinase Catalytic Subunit, Chain A, domain 1"/>
    <property type="match status" value="1"/>
</dbReference>
<sequence>MAASSSSSRSIQVGVREQVDLFNERRWQVTIPCGDASRSLRWLAFASCLRMALDAGDTPAKYVPQTIKKSDGTVLDPETLIRDIVDDESEVVVECSRGPRSFIPDKEDGAFNSQVQLSNSAWGNCENMDQRTDDVHNILDLVEWKLYGIEEASSAKNAISSHLGLLQSFIIWYSCQGKELEVKDFGVLNLSQFTQLFQEAMSDAICVDALEIVFNELLELNGRGGLYQLTVLEFLPAIFFVASGSSPKNMALEKRKTIHLEVLSLIETKLVPVWNEKIVPKICSVQTTSQKDCMLAIKEFQETMELCLKACLPGHKSNAPVQIPFKVLLPFLKKWNVLETHWNFPALALLVINVFGNHKMEPNSMGEFPLDLRFGLRELQEFLLGASYFCHSNSVSPMRISDTAYLKSYLKQVFTKAGVSKPLYTTYDEKKDYLRSILIHKGDAISVQNS</sequence>
<evidence type="ECO:0000313" key="2">
    <source>
        <dbReference type="Proteomes" id="UP000825935"/>
    </source>
</evidence>
<evidence type="ECO:0000313" key="1">
    <source>
        <dbReference type="EMBL" id="KAH7444725.1"/>
    </source>
</evidence>
<dbReference type="OMA" id="NITVPCA"/>
<proteinExistence type="predicted"/>
<reference evidence="1" key="1">
    <citation type="submission" date="2021-08" db="EMBL/GenBank/DDBJ databases">
        <title>WGS assembly of Ceratopteris richardii.</title>
        <authorList>
            <person name="Marchant D.B."/>
            <person name="Chen G."/>
            <person name="Jenkins J."/>
            <person name="Shu S."/>
            <person name="Leebens-Mack J."/>
            <person name="Grimwood J."/>
            <person name="Schmutz J."/>
            <person name="Soltis P."/>
            <person name="Soltis D."/>
            <person name="Chen Z.-H."/>
        </authorList>
    </citation>
    <scope>NUCLEOTIDE SEQUENCE</scope>
    <source>
        <strain evidence="1">Whitten #5841</strain>
        <tissue evidence="1">Leaf</tissue>
    </source>
</reference>
<dbReference type="AlphaFoldDB" id="A0A8T2VGK1"/>
<name>A0A8T2VGK1_CERRI</name>
<accession>A0A8T2VGK1</accession>